<evidence type="ECO:0000256" key="12">
    <source>
        <dbReference type="ARBA" id="ARBA00042372"/>
    </source>
</evidence>
<dbReference type="PANTHER" id="PTHR21600:SF91">
    <property type="entry name" value="DUAL-SPECIFICITY RNA PSEUDOURIDINE SYNTHASE RLUA"/>
    <property type="match status" value="1"/>
</dbReference>
<accession>A0ABS8U6Z0</accession>
<evidence type="ECO:0000256" key="1">
    <source>
        <dbReference type="ARBA" id="ARBA00010876"/>
    </source>
</evidence>
<evidence type="ECO:0000256" key="4">
    <source>
        <dbReference type="ARBA" id="ARBA00023235"/>
    </source>
</evidence>
<keyword evidence="2" id="KW-0698">rRNA processing</keyword>
<evidence type="ECO:0000256" key="11">
    <source>
        <dbReference type="ARBA" id="ARBA00041266"/>
    </source>
</evidence>
<dbReference type="CDD" id="cd02869">
    <property type="entry name" value="PseudoU_synth_RluA_like"/>
    <property type="match status" value="1"/>
</dbReference>
<evidence type="ECO:0000256" key="14">
    <source>
        <dbReference type="ARBA" id="ARBA00042883"/>
    </source>
</evidence>
<evidence type="ECO:0000256" key="13">
    <source>
        <dbReference type="ARBA" id="ARBA00042844"/>
    </source>
</evidence>
<keyword evidence="18" id="KW-1185">Reference proteome</keyword>
<comment type="function">
    <text evidence="7">Dual specificity enzyme that catalyzes the synthesis of pseudouridine from uracil-746 in 23S ribosomal RNA and from uracil-32 in the anticodon stem and loop of transfer RNAs.</text>
</comment>
<comment type="catalytic activity">
    <reaction evidence="6">
        <text>uridine(746) in 23S rRNA = pseudouridine(746) in 23S rRNA</text>
        <dbReference type="Rhea" id="RHEA:42548"/>
        <dbReference type="Rhea" id="RHEA-COMP:10109"/>
        <dbReference type="Rhea" id="RHEA-COMP:10110"/>
        <dbReference type="ChEBI" id="CHEBI:65314"/>
        <dbReference type="ChEBI" id="CHEBI:65315"/>
        <dbReference type="EC" id="5.4.99.29"/>
    </reaction>
</comment>
<dbReference type="EMBL" id="JAJQKU010000001">
    <property type="protein sequence ID" value="MCD9095488.1"/>
    <property type="molecule type" value="Genomic_DNA"/>
</dbReference>
<protein>
    <recommendedName>
        <fullName evidence="10">Dual-specificity RNA pseudouridine synthase RluA</fullName>
        <ecNumber evidence="8">5.4.99.28</ecNumber>
        <ecNumber evidence="9">5.4.99.29</ecNumber>
    </recommendedName>
    <alternativeName>
        <fullName evidence="11">23S rRNA pseudouridine(746) synthase</fullName>
    </alternativeName>
    <alternativeName>
        <fullName evidence="14">Ribosomal large subunit pseudouridine synthase A</fullName>
    </alternativeName>
    <alternativeName>
        <fullName evidence="13">rRNA pseudouridylate synthase A</fullName>
    </alternativeName>
    <alternativeName>
        <fullName evidence="15">rRNA-uridine isomerase A</fullName>
    </alternativeName>
    <alternativeName>
        <fullName evidence="12">tRNA pseudouridine(32) synthase</fullName>
    </alternativeName>
</protein>
<evidence type="ECO:0000256" key="9">
    <source>
        <dbReference type="ARBA" id="ARBA00038945"/>
    </source>
</evidence>
<dbReference type="PANTHER" id="PTHR21600">
    <property type="entry name" value="MITOCHONDRIAL RNA PSEUDOURIDINE SYNTHASE"/>
    <property type="match status" value="1"/>
</dbReference>
<dbReference type="Proteomes" id="UP001430360">
    <property type="component" value="Unassembled WGS sequence"/>
</dbReference>
<dbReference type="RefSeq" id="WP_232134031.1">
    <property type="nucleotide sequence ID" value="NZ_CP089507.1"/>
</dbReference>
<evidence type="ECO:0000256" key="3">
    <source>
        <dbReference type="ARBA" id="ARBA00022694"/>
    </source>
</evidence>
<evidence type="ECO:0000256" key="6">
    <source>
        <dbReference type="ARBA" id="ARBA00036916"/>
    </source>
</evidence>
<evidence type="ECO:0000256" key="10">
    <source>
        <dbReference type="ARBA" id="ARBA00039988"/>
    </source>
</evidence>
<reference evidence="17" key="1">
    <citation type="submission" date="2021-12" db="EMBL/GenBank/DDBJ databases">
        <authorList>
            <person name="Ulrich A."/>
        </authorList>
    </citation>
    <scope>NUCLEOTIDE SEQUENCE</scope>
    <source>
        <strain evidence="17">A1P009</strain>
    </source>
</reference>
<dbReference type="SUPFAM" id="SSF55120">
    <property type="entry name" value="Pseudouridine synthase"/>
    <property type="match status" value="1"/>
</dbReference>
<dbReference type="InterPro" id="IPR006224">
    <property type="entry name" value="PsdUridine_synth_RluA-like_CS"/>
</dbReference>
<proteinExistence type="inferred from homology"/>
<evidence type="ECO:0000256" key="8">
    <source>
        <dbReference type="ARBA" id="ARBA00038944"/>
    </source>
</evidence>
<dbReference type="Gene3D" id="3.30.2350.10">
    <property type="entry name" value="Pseudouridine synthase"/>
    <property type="match status" value="1"/>
</dbReference>
<evidence type="ECO:0000259" key="16">
    <source>
        <dbReference type="Pfam" id="PF00849"/>
    </source>
</evidence>
<reference evidence="17" key="2">
    <citation type="journal article" date="2022" name="Syst. Appl. Microbiol.">
        <title>Physiological and genomic characterisation of Luteimonas fraxinea sp. nov., a bacterial species associated with trees tolerant to ash dieback.</title>
        <authorList>
            <person name="Ulrich K."/>
            <person name="Becker R."/>
            <person name="Behrendt U."/>
            <person name="Kube M."/>
            <person name="Schneck V."/>
            <person name="Ulrich A."/>
        </authorList>
    </citation>
    <scope>NUCLEOTIDE SEQUENCE</scope>
    <source>
        <strain evidence="17">A1P009</strain>
    </source>
</reference>
<sequence>MTAFDDATQPVLVMNDLRLLHVDDALLAFDKPSGLLSVPGRGADKQDCLATRALAQWPDARVVHRLDQPTSGVIVLAQNAEMQRALGDAFAERRVDKRYVAIVDGWPDADAGTIDLPLQADWPNRPRQQVDCISGKPARTRWQVLSRTQTTDRAPCTRLALMPETGRTHQLRVHLRAIGHPILGDALYASPEAHDRAPRLLLHAESLKFEHPATGASLHIMCPAPF</sequence>
<dbReference type="EC" id="5.4.99.29" evidence="9"/>
<feature type="domain" description="Pseudouridine synthase RsuA/RluA-like" evidence="16">
    <location>
        <begin position="26"/>
        <end position="176"/>
    </location>
</feature>
<gene>
    <name evidence="17" type="ORF">LTT95_00840</name>
</gene>
<organism evidence="17 18">
    <name type="scientific">Luteimonas fraxinea</name>
    <dbReference type="NCBI Taxonomy" id="2901869"/>
    <lineage>
        <taxon>Bacteria</taxon>
        <taxon>Pseudomonadati</taxon>
        <taxon>Pseudomonadota</taxon>
        <taxon>Gammaproteobacteria</taxon>
        <taxon>Lysobacterales</taxon>
        <taxon>Lysobacteraceae</taxon>
        <taxon>Luteimonas</taxon>
    </lineage>
</organism>
<comment type="caution">
    <text evidence="17">The sequence shown here is derived from an EMBL/GenBank/DDBJ whole genome shotgun (WGS) entry which is preliminary data.</text>
</comment>
<comment type="similarity">
    <text evidence="1">Belongs to the pseudouridine synthase RluA family.</text>
</comment>
<keyword evidence="3" id="KW-0819">tRNA processing</keyword>
<dbReference type="InterPro" id="IPR006145">
    <property type="entry name" value="PsdUridine_synth_RsuA/RluA"/>
</dbReference>
<evidence type="ECO:0000313" key="18">
    <source>
        <dbReference type="Proteomes" id="UP001430360"/>
    </source>
</evidence>
<evidence type="ECO:0000256" key="15">
    <source>
        <dbReference type="ARBA" id="ARBA00043143"/>
    </source>
</evidence>
<dbReference type="EC" id="5.4.99.28" evidence="8"/>
<comment type="catalytic activity">
    <reaction evidence="5">
        <text>uridine(32) in tRNA = pseudouridine(32) in tRNA</text>
        <dbReference type="Rhea" id="RHEA:42544"/>
        <dbReference type="Rhea" id="RHEA-COMP:10107"/>
        <dbReference type="Rhea" id="RHEA-COMP:10108"/>
        <dbReference type="ChEBI" id="CHEBI:65314"/>
        <dbReference type="ChEBI" id="CHEBI:65315"/>
        <dbReference type="EC" id="5.4.99.28"/>
    </reaction>
</comment>
<evidence type="ECO:0000313" key="17">
    <source>
        <dbReference type="EMBL" id="MCD9095488.1"/>
    </source>
</evidence>
<dbReference type="Pfam" id="PF00849">
    <property type="entry name" value="PseudoU_synth_2"/>
    <property type="match status" value="1"/>
</dbReference>
<name>A0ABS8U6Z0_9GAMM</name>
<evidence type="ECO:0000256" key="7">
    <source>
        <dbReference type="ARBA" id="ARBA00037305"/>
    </source>
</evidence>
<dbReference type="PROSITE" id="PS01129">
    <property type="entry name" value="PSI_RLU"/>
    <property type="match status" value="1"/>
</dbReference>
<keyword evidence="4" id="KW-0413">Isomerase</keyword>
<evidence type="ECO:0000256" key="5">
    <source>
        <dbReference type="ARBA" id="ARBA00036184"/>
    </source>
</evidence>
<evidence type="ECO:0000256" key="2">
    <source>
        <dbReference type="ARBA" id="ARBA00022552"/>
    </source>
</evidence>
<dbReference type="InterPro" id="IPR020103">
    <property type="entry name" value="PsdUridine_synth_cat_dom_sf"/>
</dbReference>
<dbReference type="InterPro" id="IPR050188">
    <property type="entry name" value="RluA_PseudoU_synthase"/>
</dbReference>